<dbReference type="GO" id="GO:0030428">
    <property type="term" value="C:cell septum"/>
    <property type="evidence" value="ECO:0007669"/>
    <property type="project" value="UniProtKB-SubCell"/>
</dbReference>
<evidence type="ECO:0000313" key="8">
    <source>
        <dbReference type="Proteomes" id="UP001152519"/>
    </source>
</evidence>
<keyword evidence="6" id="KW-0131">Cell cycle</keyword>
<dbReference type="RefSeq" id="WP_251483647.1">
    <property type="nucleotide sequence ID" value="NZ_CAJSLV010000001.1"/>
</dbReference>
<dbReference type="Proteomes" id="UP001152519">
    <property type="component" value="Unassembled WGS sequence"/>
</dbReference>
<keyword evidence="3 7" id="KW-0132">Cell division</keyword>
<evidence type="ECO:0000256" key="2">
    <source>
        <dbReference type="ARBA" id="ARBA00009323"/>
    </source>
</evidence>
<evidence type="ECO:0000256" key="3">
    <source>
        <dbReference type="ARBA" id="ARBA00022618"/>
    </source>
</evidence>
<dbReference type="EMBL" id="CAJSLV010000001">
    <property type="protein sequence ID" value="CAG6390690.1"/>
    <property type="molecule type" value="Genomic_DNA"/>
</dbReference>
<protein>
    <submittedName>
        <fullName evidence="7">Streptomyces sporulation and cell division protein, SsgA</fullName>
    </submittedName>
</protein>
<dbReference type="Pfam" id="PF04686">
    <property type="entry name" value="SsgA"/>
    <property type="match status" value="1"/>
</dbReference>
<evidence type="ECO:0000256" key="6">
    <source>
        <dbReference type="ARBA" id="ARBA00023306"/>
    </source>
</evidence>
<dbReference type="InterPro" id="IPR006776">
    <property type="entry name" value="SsgB"/>
</dbReference>
<evidence type="ECO:0000256" key="4">
    <source>
        <dbReference type="ARBA" id="ARBA00022969"/>
    </source>
</evidence>
<evidence type="ECO:0000256" key="1">
    <source>
        <dbReference type="ARBA" id="ARBA00004431"/>
    </source>
</evidence>
<dbReference type="InterPro" id="IPR038658">
    <property type="entry name" value="SsgB_sf"/>
</dbReference>
<comment type="caution">
    <text evidence="7">The sequence shown here is derived from an EMBL/GenBank/DDBJ whole genome shotgun (WGS) entry which is preliminary data.</text>
</comment>
<evidence type="ECO:0000313" key="7">
    <source>
        <dbReference type="EMBL" id="CAG6390690.1"/>
    </source>
</evidence>
<name>A0A9W4E171_9ACTN</name>
<comment type="similarity">
    <text evidence="2">Belongs to the SsgA family.</text>
</comment>
<dbReference type="GO" id="GO:0000917">
    <property type="term" value="P:division septum assembly"/>
    <property type="evidence" value="ECO:0007669"/>
    <property type="project" value="UniProtKB-KW"/>
</dbReference>
<reference evidence="7" key="1">
    <citation type="submission" date="2021-05" db="EMBL/GenBank/DDBJ databases">
        <authorList>
            <person name="Arsene-Ploetze F."/>
        </authorList>
    </citation>
    <scope>NUCLEOTIDE SEQUENCE</scope>
    <source>
        <strain evidence="7">DSM 42138</strain>
    </source>
</reference>
<dbReference type="AlphaFoldDB" id="A0A9W4E171"/>
<sequence>MSGNQPGVRTRRTASHSRCELTLDIERVLGVSARQAVRAEFRFDPGSPLIVRVEFVIEGGSRALWRIGRDLLRQGLYSMSGIGDVTMWPSGLTEGATARLRLATGDMAALFELPVPPLAEWLEYTYELVPAGDELAGVDWDVTAAELTRRSR</sequence>
<dbReference type="GO" id="GO:0030435">
    <property type="term" value="P:sporulation resulting in formation of a cellular spore"/>
    <property type="evidence" value="ECO:0007669"/>
    <property type="project" value="UniProtKB-KW"/>
</dbReference>
<dbReference type="Gene3D" id="2.30.31.20">
    <property type="entry name" value="Sporulation-specific cell division protein SsgB"/>
    <property type="match status" value="1"/>
</dbReference>
<keyword evidence="8" id="KW-1185">Reference proteome</keyword>
<keyword evidence="4" id="KW-0749">Sporulation</keyword>
<accession>A0A9W4E171</accession>
<gene>
    <name evidence="7" type="ORF">SCOCK_10158</name>
</gene>
<evidence type="ECO:0000256" key="5">
    <source>
        <dbReference type="ARBA" id="ARBA00023210"/>
    </source>
</evidence>
<organism evidence="7 8">
    <name type="scientific">Actinacidiphila cocklensis</name>
    <dbReference type="NCBI Taxonomy" id="887465"/>
    <lineage>
        <taxon>Bacteria</taxon>
        <taxon>Bacillati</taxon>
        <taxon>Actinomycetota</taxon>
        <taxon>Actinomycetes</taxon>
        <taxon>Kitasatosporales</taxon>
        <taxon>Streptomycetaceae</taxon>
        <taxon>Actinacidiphila</taxon>
    </lineage>
</organism>
<proteinExistence type="inferred from homology"/>
<keyword evidence="5" id="KW-0717">Septation</keyword>
<comment type="subcellular location">
    <subcellularLocation>
        <location evidence="1">Cell septum</location>
    </subcellularLocation>
</comment>